<evidence type="ECO:0008006" key="3">
    <source>
        <dbReference type="Google" id="ProtNLM"/>
    </source>
</evidence>
<evidence type="ECO:0000313" key="1">
    <source>
        <dbReference type="EMBL" id="OCA73389.1"/>
    </source>
</evidence>
<dbReference type="EMBL" id="MAYG01000001">
    <property type="protein sequence ID" value="OCA73389.1"/>
    <property type="molecule type" value="Genomic_DNA"/>
</dbReference>
<dbReference type="InterPro" id="IPR013783">
    <property type="entry name" value="Ig-like_fold"/>
</dbReference>
<sequence length="935" mass="106110">MKPQNGISISVLRRTILFFVFVLLHMSLAFAQEKKDIQIHFENDSVAVEKGSTFTNFLVIENKSSEEIIIQNILPQEKYPGLLFYPKNDFTLGAGQSKTLPVKLIANLDFMKLRSNKIQFQVSYATPTLTGTESTSFFVAKGENKNIAIYTDTYENFINPALPQSSILLIVENQGYSKRTVKIDLQSIPDGLEILPKQQTITLEGLEKQTVEIRIAVRKQNTLYPEFNINATVTDLLDNKIVGSNTLYLVILSHNRQIARGNEAASGSNFAEFSYNENSSGFNYLQLRGNTAFRMTDNLKSRFNIGADYYHEDGRYNLYDTWLELERKNTVLRVGNVNSSDYDYPVFGRGGKVSTRFGKNNQVEILALENNYNLYGTYFQQTEGSTMVGAKYGFGNAQSFHGKVSYIFDHDPRFHVDTQVANAVTSFLINDKHTVRTEIGLSHEKGLLNNDENAGASMGAHYEGKIGKWDIQSVNSFATKSYAGIKRGSFFSNQRIGRQFSAAQRAFIQYQNSQIEPEFLSFQSEPAQAGNTSDLRYYFNSTEALGLGYQFSLKKWNFLFSPKVEKQKTANFYTSQELFSYRLEANISTTLGAHGLNLTAEYSYSKENNKPDWFNSLKTTLSYRYKSFSLNGTAQWNATSVFDLNSYYYDVNRNFANYNVYASYNFQMFNHNLTGSFSAGAFYSELYKNLNSNITGNLEYKISPSWSTTGYFNLSGYKSTAEYATSGSYYQFRVGIKKYFTTATAFGNHKVAFQFFEDKNFNGLLESGEPVLANEIVKLDNYVAMTDRNGKVVFLNVPDGTYTLKVNESAGARLMMDPVIMVHNSINRKVGLVKNIRVSGRLTEIKQAYDTVETDVTGIVVYAKSEDGTISTAVVNQKNEFEFFLKDGKYNLYIENDKYSYTHPIQTIQVTKEGYSKTVIFEYKKKDTTIKVKKF</sequence>
<name>A0A1B8ZP64_9FLAO</name>
<dbReference type="SUPFAM" id="SSF117074">
    <property type="entry name" value="Hypothetical protein PA1324"/>
    <property type="match status" value="1"/>
</dbReference>
<accession>A0A1B8ZP64</accession>
<dbReference type="STRING" id="651561.BBI00_03085"/>
<dbReference type="RefSeq" id="WP_065397394.1">
    <property type="nucleotide sequence ID" value="NZ_MAYG01000001.1"/>
</dbReference>
<gene>
    <name evidence="1" type="ORF">BBI00_03085</name>
</gene>
<comment type="caution">
    <text evidence="1">The sequence shown here is derived from an EMBL/GenBank/DDBJ whole genome shotgun (WGS) entry which is preliminary data.</text>
</comment>
<evidence type="ECO:0000313" key="2">
    <source>
        <dbReference type="Proteomes" id="UP000093432"/>
    </source>
</evidence>
<reference evidence="2" key="1">
    <citation type="submission" date="2016-07" db="EMBL/GenBank/DDBJ databases">
        <authorList>
            <person name="Florea S."/>
            <person name="Webb J.S."/>
            <person name="Jaromczyk J."/>
            <person name="Schardl C.L."/>
        </authorList>
    </citation>
    <scope>NUCLEOTIDE SEQUENCE [LARGE SCALE GENOMIC DNA]</scope>
    <source>
        <strain evidence="2">CC-VM-7</strain>
    </source>
</reference>
<organism evidence="1 2">
    <name type="scientific">Chryseobacterium arthrosphaerae</name>
    <dbReference type="NCBI Taxonomy" id="651561"/>
    <lineage>
        <taxon>Bacteria</taxon>
        <taxon>Pseudomonadati</taxon>
        <taxon>Bacteroidota</taxon>
        <taxon>Flavobacteriia</taxon>
        <taxon>Flavobacteriales</taxon>
        <taxon>Weeksellaceae</taxon>
        <taxon>Chryseobacterium group</taxon>
        <taxon>Chryseobacterium</taxon>
    </lineage>
</organism>
<dbReference type="Gene3D" id="2.60.40.10">
    <property type="entry name" value="Immunoglobulins"/>
    <property type="match status" value="1"/>
</dbReference>
<proteinExistence type="predicted"/>
<dbReference type="Proteomes" id="UP000093432">
    <property type="component" value="Unassembled WGS sequence"/>
</dbReference>
<protein>
    <recommendedName>
        <fullName evidence="3">SD-repeat containing protein B domain-containing protein</fullName>
    </recommendedName>
</protein>
<dbReference type="AlphaFoldDB" id="A0A1B8ZP64"/>